<accession>A0A1W1XF60</accession>
<dbReference type="OrthoDB" id="5465043at2"/>
<evidence type="ECO:0000256" key="1">
    <source>
        <dbReference type="SAM" id="SignalP"/>
    </source>
</evidence>
<protein>
    <submittedName>
        <fullName evidence="3">VPLPA-CTERM protein sorting domain-containing protein</fullName>
    </submittedName>
</protein>
<evidence type="ECO:0000313" key="3">
    <source>
        <dbReference type="EMBL" id="SMC22556.1"/>
    </source>
</evidence>
<dbReference type="RefSeq" id="WP_084057264.1">
    <property type="nucleotide sequence ID" value="NZ_FWXF01000006.1"/>
</dbReference>
<evidence type="ECO:0000259" key="2">
    <source>
        <dbReference type="Pfam" id="PF07589"/>
    </source>
</evidence>
<dbReference type="EMBL" id="FWXF01000006">
    <property type="protein sequence ID" value="SMC22556.1"/>
    <property type="molecule type" value="Genomic_DNA"/>
</dbReference>
<dbReference type="InterPro" id="IPR013424">
    <property type="entry name" value="Ice-binding_C"/>
</dbReference>
<evidence type="ECO:0000313" key="4">
    <source>
        <dbReference type="Proteomes" id="UP000192783"/>
    </source>
</evidence>
<reference evidence="3 4" key="1">
    <citation type="submission" date="2017-04" db="EMBL/GenBank/DDBJ databases">
        <authorList>
            <person name="Afonso C.L."/>
            <person name="Miller P.J."/>
            <person name="Scott M.A."/>
            <person name="Spackman E."/>
            <person name="Goraichik I."/>
            <person name="Dimitrov K.M."/>
            <person name="Suarez D.L."/>
            <person name="Swayne D.E."/>
        </authorList>
    </citation>
    <scope>NUCLEOTIDE SEQUENCE [LARGE SCALE GENOMIC DNA]</scope>
    <source>
        <strain evidence="3 4">DSM 13146</strain>
    </source>
</reference>
<feature type="domain" description="Ice-binding protein C-terminal" evidence="2">
    <location>
        <begin position="238"/>
        <end position="260"/>
    </location>
</feature>
<feature type="signal peptide" evidence="1">
    <location>
        <begin position="1"/>
        <end position="23"/>
    </location>
</feature>
<gene>
    <name evidence="3" type="ORF">SAMN02746041_01513</name>
</gene>
<keyword evidence="4" id="KW-1185">Reference proteome</keyword>
<dbReference type="Proteomes" id="UP000192783">
    <property type="component" value="Unassembled WGS sequence"/>
</dbReference>
<feature type="chain" id="PRO_5012664322" evidence="1">
    <location>
        <begin position="24"/>
        <end position="268"/>
    </location>
</feature>
<proteinExistence type="predicted"/>
<sequence>MKPRVLFLLLFLGALSLCLPHPAQSLTLTFGDNHISWPDRYLPDQRNSINNDNIDTIGDPNFTGGTVIVNDNSQLTSIRFFFEEWGSVPTYNMLAPGDLFLDVDGDSQWDYVVYNPEDKHPMENGTAMTPTISTDWKLYFVPDSTDLGYELSGTDNSGYWSGYYIRDSHPIGLKKKRLPYIRDLNQKVGFSGWGTTTLTFDFTKYNSAIPLSLPTNLTLGFAVNCANDVVYKTVHVHTPEPASMLLLGTGLVGLAGFARKRKNQKEGK</sequence>
<dbReference type="NCBIfam" id="TIGR02595">
    <property type="entry name" value="PEP_CTERM"/>
    <property type="match status" value="1"/>
</dbReference>
<organism evidence="3 4">
    <name type="scientific">Desulfacinum hydrothermale DSM 13146</name>
    <dbReference type="NCBI Taxonomy" id="1121390"/>
    <lineage>
        <taxon>Bacteria</taxon>
        <taxon>Pseudomonadati</taxon>
        <taxon>Thermodesulfobacteriota</taxon>
        <taxon>Syntrophobacteria</taxon>
        <taxon>Syntrophobacterales</taxon>
        <taxon>Syntrophobacteraceae</taxon>
        <taxon>Desulfacinum</taxon>
    </lineage>
</organism>
<dbReference type="AlphaFoldDB" id="A0A1W1XF60"/>
<keyword evidence="1" id="KW-0732">Signal</keyword>
<dbReference type="Pfam" id="PF07589">
    <property type="entry name" value="PEP-CTERM"/>
    <property type="match status" value="1"/>
</dbReference>
<name>A0A1W1XF60_9BACT</name>